<gene>
    <name evidence="1" type="ORF">VMF7928_02866</name>
</gene>
<dbReference type="EMBL" id="CAKLDM010000002">
    <property type="protein sequence ID" value="CAH0540447.1"/>
    <property type="molecule type" value="Genomic_DNA"/>
</dbReference>
<organism evidence="1 2">
    <name type="scientific">Vibrio marisflavi CECT 7928</name>
    <dbReference type="NCBI Taxonomy" id="634439"/>
    <lineage>
        <taxon>Bacteria</taxon>
        <taxon>Pseudomonadati</taxon>
        <taxon>Pseudomonadota</taxon>
        <taxon>Gammaproteobacteria</taxon>
        <taxon>Vibrionales</taxon>
        <taxon>Vibrionaceae</taxon>
        <taxon>Vibrio</taxon>
    </lineage>
</organism>
<proteinExistence type="predicted"/>
<name>A0ABN8E693_9VIBR</name>
<protein>
    <submittedName>
        <fullName evidence="1">Uncharacterized protein</fullName>
    </submittedName>
</protein>
<keyword evidence="2" id="KW-1185">Reference proteome</keyword>
<reference evidence="1" key="1">
    <citation type="submission" date="2021-11" db="EMBL/GenBank/DDBJ databases">
        <authorList>
            <person name="Rodrigo-Torres L."/>
            <person name="Arahal R. D."/>
            <person name="Lucena T."/>
        </authorList>
    </citation>
    <scope>NUCLEOTIDE SEQUENCE</scope>
    <source>
        <strain evidence="1">CECT 7928</strain>
    </source>
</reference>
<sequence>MALPISRQAYAHRNMPYRKDKSWINIERYLFSSSIFNEMIILY</sequence>
<dbReference type="Proteomes" id="UP000838748">
    <property type="component" value="Unassembled WGS sequence"/>
</dbReference>
<evidence type="ECO:0000313" key="1">
    <source>
        <dbReference type="EMBL" id="CAH0540447.1"/>
    </source>
</evidence>
<comment type="caution">
    <text evidence="1">The sequence shown here is derived from an EMBL/GenBank/DDBJ whole genome shotgun (WGS) entry which is preliminary data.</text>
</comment>
<accession>A0ABN8E693</accession>
<evidence type="ECO:0000313" key="2">
    <source>
        <dbReference type="Proteomes" id="UP000838748"/>
    </source>
</evidence>